<dbReference type="AlphaFoldDB" id="A0A1F7W7E7"/>
<protein>
    <recommendedName>
        <fullName evidence="3">Queuosine 5'-phosphate N-glycosylase/hydrolase</fullName>
    </recommendedName>
    <alternativeName>
        <fullName evidence="4">Queuosine-nucleotide N-glycosylase/hydrolase</fullName>
    </alternativeName>
</protein>
<proteinExistence type="inferred from homology"/>
<dbReference type="Pfam" id="PF10343">
    <property type="entry name" value="Q_salvage"/>
    <property type="match status" value="1"/>
</dbReference>
<organism evidence="6 7">
    <name type="scientific">Candidatus Uhrbacteria bacterium RIFOXYB2_FULL_57_15</name>
    <dbReference type="NCBI Taxonomy" id="1802422"/>
    <lineage>
        <taxon>Bacteria</taxon>
        <taxon>Candidatus Uhriibacteriota</taxon>
    </lineage>
</organism>
<dbReference type="EMBL" id="MGFE01000023">
    <property type="protein sequence ID" value="OGL98117.1"/>
    <property type="molecule type" value="Genomic_DNA"/>
</dbReference>
<evidence type="ECO:0000313" key="7">
    <source>
        <dbReference type="Proteomes" id="UP000176501"/>
    </source>
</evidence>
<dbReference type="PANTHER" id="PTHR21314">
    <property type="entry name" value="QUEUOSINE 5'-PHOSPHATE N-GLYCOSYLASE_HYDROLASE-RELATED"/>
    <property type="match status" value="1"/>
</dbReference>
<gene>
    <name evidence="6" type="ORF">A2304_03475</name>
</gene>
<evidence type="ECO:0000256" key="2">
    <source>
        <dbReference type="ARBA" id="ARBA00035119"/>
    </source>
</evidence>
<sequence>MNPVLESTKRIVDHAELVRINRDCLVEFARAFDHGTATHWLSAAPFDFSHLSRADQMRFVFLFNALSFCYWGEPKWTIEYGDKTHDGAWGMILALGRAIDDGIALTDFKYLASIDRDTFARVLRGNVEIPLFEERFLIAREIGSVMSERFGGDVGRLSLASGGDALSFVDVVTRTFPSFADQSDYHGEEVAFNKRAQLLAADLGQMFGILSGLENLTACADYKLPQILRKNGILEYDAPLAAHVDACEELQHGLPEEVEIRASTIWAVELVRREVALRIPLIRSYEINDHLWLATQEKYPDDMPYHRTRTTAY</sequence>
<evidence type="ECO:0000256" key="3">
    <source>
        <dbReference type="ARBA" id="ARBA00035306"/>
    </source>
</evidence>
<dbReference type="PANTHER" id="PTHR21314:SF0">
    <property type="entry name" value="QUEUOSINE 5'-PHOSPHATE N-GLYCOSYLASE_HYDROLASE"/>
    <property type="match status" value="1"/>
</dbReference>
<dbReference type="InterPro" id="IPR019438">
    <property type="entry name" value="Q_salvage"/>
</dbReference>
<evidence type="ECO:0000313" key="6">
    <source>
        <dbReference type="EMBL" id="OGL98117.1"/>
    </source>
</evidence>
<name>A0A1F7W7E7_9BACT</name>
<evidence type="ECO:0000256" key="5">
    <source>
        <dbReference type="ARBA" id="ARBA00048204"/>
    </source>
</evidence>
<evidence type="ECO:0000256" key="4">
    <source>
        <dbReference type="ARBA" id="ARBA00035393"/>
    </source>
</evidence>
<comment type="catalytic activity">
    <reaction evidence="5">
        <text>queuosine 5'-phosphate + H2O = queuine + D-ribose 5-phosphate</text>
        <dbReference type="Rhea" id="RHEA:75387"/>
        <dbReference type="ChEBI" id="CHEBI:15377"/>
        <dbReference type="ChEBI" id="CHEBI:17433"/>
        <dbReference type="ChEBI" id="CHEBI:78346"/>
        <dbReference type="ChEBI" id="CHEBI:194371"/>
    </reaction>
    <physiologicalReaction direction="left-to-right" evidence="5">
        <dbReference type="Rhea" id="RHEA:75388"/>
    </physiologicalReaction>
</comment>
<accession>A0A1F7W7E7</accession>
<keyword evidence="1" id="KW-0378">Hydrolase</keyword>
<reference evidence="6 7" key="1">
    <citation type="journal article" date="2016" name="Nat. Commun.">
        <title>Thousands of microbial genomes shed light on interconnected biogeochemical processes in an aquifer system.</title>
        <authorList>
            <person name="Anantharaman K."/>
            <person name="Brown C.T."/>
            <person name="Hug L.A."/>
            <person name="Sharon I."/>
            <person name="Castelle C.J."/>
            <person name="Probst A.J."/>
            <person name="Thomas B.C."/>
            <person name="Singh A."/>
            <person name="Wilkins M.J."/>
            <person name="Karaoz U."/>
            <person name="Brodie E.L."/>
            <person name="Williams K.H."/>
            <person name="Hubbard S.S."/>
            <person name="Banfield J.F."/>
        </authorList>
    </citation>
    <scope>NUCLEOTIDE SEQUENCE [LARGE SCALE GENOMIC DNA]</scope>
</reference>
<comment type="similarity">
    <text evidence="2">Belongs to the QNG1 protein family.</text>
</comment>
<dbReference type="GO" id="GO:0006400">
    <property type="term" value="P:tRNA modification"/>
    <property type="evidence" value="ECO:0007669"/>
    <property type="project" value="TreeGrafter"/>
</dbReference>
<comment type="caution">
    <text evidence="6">The sequence shown here is derived from an EMBL/GenBank/DDBJ whole genome shotgun (WGS) entry which is preliminary data.</text>
</comment>
<dbReference type="Proteomes" id="UP000176501">
    <property type="component" value="Unassembled WGS sequence"/>
</dbReference>
<evidence type="ECO:0000256" key="1">
    <source>
        <dbReference type="ARBA" id="ARBA00022801"/>
    </source>
</evidence>
<dbReference type="GO" id="GO:0016787">
    <property type="term" value="F:hydrolase activity"/>
    <property type="evidence" value="ECO:0007669"/>
    <property type="project" value="UniProtKB-KW"/>
</dbReference>